<keyword evidence="6 9" id="KW-0472">Membrane</keyword>
<protein>
    <submittedName>
        <fullName evidence="11">Acyltransferase family protein</fullName>
        <ecNumber evidence="11">2.3.1.-</ecNumber>
    </submittedName>
</protein>
<evidence type="ECO:0000256" key="9">
    <source>
        <dbReference type="SAM" id="Phobius"/>
    </source>
</evidence>
<dbReference type="GO" id="GO:0016746">
    <property type="term" value="F:acyltransferase activity"/>
    <property type="evidence" value="ECO:0007669"/>
    <property type="project" value="UniProtKB-KW"/>
</dbReference>
<feature type="transmembrane region" description="Helical" evidence="9">
    <location>
        <begin position="78"/>
        <end position="98"/>
    </location>
</feature>
<feature type="region of interest" description="Disordered" evidence="8">
    <location>
        <begin position="421"/>
        <end position="463"/>
    </location>
</feature>
<dbReference type="RefSeq" id="WP_204118740.1">
    <property type="nucleotide sequence ID" value="NZ_BOLV01000007.1"/>
</dbReference>
<feature type="transmembrane region" description="Helical" evidence="9">
    <location>
        <begin position="388"/>
        <end position="409"/>
    </location>
</feature>
<feature type="transmembrane region" description="Helical" evidence="9">
    <location>
        <begin position="173"/>
        <end position="191"/>
    </location>
</feature>
<name>A0ABW4BE42_9LACO</name>
<sequence>MEASGQRRYIGGFDGLRTLGVLGVILYHLRPDLFQGGYLGVLIFFVISGYLITDGLLRAHAQTGRFAVREFWLKRVKRLYPALLTVLLAASAYIGLFARDLLVDLHKIVLANLALVYNWWQIAHGQSYFQRFAQNESPFTHLWTLSIEGQFYLLLPLLLWLLLKVLPKNRQRFAAVLTLALLSAGWMAVLFHLQPVGADPSRLYYGTDTRLFALLLGVSLAFAWPSRKLASHLPSAGRWLLDGVGTMAALGMGLGIFFMNAESAFLYQGGMLLFTILAMLLTAVVASPATLWGRLLSNPVFHWIGTRSYGLYIYQFPVMIFWENRFRNIADHPLLYPVIECAIIVLLSELSYHFIERPARLLTWTQAKAHLRRQWQLLRQRDFRFKQVKLLAGLVVAMLGVAALLQAPFVKPQAAAPEEVHLKASEETKAQRKADETRAKNAIKAQASSQAQSSSQSSSATADQSGVNASFERFGITQTALQAAQHVTVTAIGDSVLLGARPTLMQLMPNAFIDGKVARQMVDTIPLVKDYARQGLLADKVLIALGTNGSFRASDLSAMMEAIGPKRQVYWVNVQVPTRPWQGVVNQLLAQEAKHYPNLTIIDWHGYAKKHEDWFYHDLVHPNQVGVKYYAAYLTSALVLN</sequence>
<feature type="transmembrane region" description="Helical" evidence="9">
    <location>
        <begin position="36"/>
        <end position="57"/>
    </location>
</feature>
<evidence type="ECO:0000259" key="10">
    <source>
        <dbReference type="Pfam" id="PF01757"/>
    </source>
</evidence>
<feature type="compositionally biased region" description="Basic and acidic residues" evidence="8">
    <location>
        <begin position="421"/>
        <end position="439"/>
    </location>
</feature>
<evidence type="ECO:0000256" key="4">
    <source>
        <dbReference type="ARBA" id="ARBA00022692"/>
    </source>
</evidence>
<feature type="transmembrane region" description="Helical" evidence="9">
    <location>
        <begin position="149"/>
        <end position="166"/>
    </location>
</feature>
<evidence type="ECO:0000313" key="12">
    <source>
        <dbReference type="Proteomes" id="UP001597199"/>
    </source>
</evidence>
<keyword evidence="4 9" id="KW-0812">Transmembrane</keyword>
<evidence type="ECO:0000256" key="8">
    <source>
        <dbReference type="SAM" id="MobiDB-lite"/>
    </source>
</evidence>
<reference evidence="12" key="1">
    <citation type="journal article" date="2019" name="Int. J. Syst. Evol. Microbiol.">
        <title>The Global Catalogue of Microorganisms (GCM) 10K type strain sequencing project: providing services to taxonomists for standard genome sequencing and annotation.</title>
        <authorList>
            <consortium name="The Broad Institute Genomics Platform"/>
            <consortium name="The Broad Institute Genome Sequencing Center for Infectious Disease"/>
            <person name="Wu L."/>
            <person name="Ma J."/>
        </authorList>
    </citation>
    <scope>NUCLEOTIDE SEQUENCE [LARGE SCALE GENOMIC DNA]</scope>
    <source>
        <strain evidence="12">CCM 9110</strain>
    </source>
</reference>
<dbReference type="Gene3D" id="3.40.50.1110">
    <property type="entry name" value="SGNH hydrolase"/>
    <property type="match status" value="1"/>
</dbReference>
<gene>
    <name evidence="11" type="ORF">ACFQ41_05465</name>
</gene>
<feature type="domain" description="Acyltransferase 3" evidence="10">
    <location>
        <begin position="11"/>
        <end position="346"/>
    </location>
</feature>
<feature type="transmembrane region" description="Helical" evidence="9">
    <location>
        <begin position="271"/>
        <end position="292"/>
    </location>
</feature>
<feature type="transmembrane region" description="Helical" evidence="9">
    <location>
        <begin position="239"/>
        <end position="259"/>
    </location>
</feature>
<feature type="transmembrane region" description="Helical" evidence="9">
    <location>
        <begin position="12"/>
        <end position="30"/>
    </location>
</feature>
<dbReference type="InterPro" id="IPR002656">
    <property type="entry name" value="Acyl_transf_3_dom"/>
</dbReference>
<accession>A0ABW4BE42</accession>
<dbReference type="EMBL" id="JBHTOA010000023">
    <property type="protein sequence ID" value="MFD1398750.1"/>
    <property type="molecule type" value="Genomic_DNA"/>
</dbReference>
<proteinExistence type="predicted"/>
<evidence type="ECO:0000313" key="11">
    <source>
        <dbReference type="EMBL" id="MFD1398750.1"/>
    </source>
</evidence>
<evidence type="ECO:0000256" key="5">
    <source>
        <dbReference type="ARBA" id="ARBA00022989"/>
    </source>
</evidence>
<dbReference type="CDD" id="cd01840">
    <property type="entry name" value="SGNH_hydrolase_yrhL_like"/>
    <property type="match status" value="1"/>
</dbReference>
<feature type="transmembrane region" description="Helical" evidence="9">
    <location>
        <begin position="211"/>
        <end position="227"/>
    </location>
</feature>
<dbReference type="InterPro" id="IPR050879">
    <property type="entry name" value="Acyltransferase_3"/>
</dbReference>
<dbReference type="EC" id="2.3.1.-" evidence="11"/>
<evidence type="ECO:0000256" key="6">
    <source>
        <dbReference type="ARBA" id="ARBA00023136"/>
    </source>
</evidence>
<dbReference type="SUPFAM" id="SSF52266">
    <property type="entry name" value="SGNH hydrolase"/>
    <property type="match status" value="1"/>
</dbReference>
<comment type="caution">
    <text evidence="11">The sequence shown here is derived from an EMBL/GenBank/DDBJ whole genome shotgun (WGS) entry which is preliminary data.</text>
</comment>
<keyword evidence="7 11" id="KW-0012">Acyltransferase</keyword>
<dbReference type="InterPro" id="IPR036514">
    <property type="entry name" value="SGNH_hydro_sf"/>
</dbReference>
<evidence type="ECO:0000256" key="3">
    <source>
        <dbReference type="ARBA" id="ARBA00022679"/>
    </source>
</evidence>
<feature type="transmembrane region" description="Helical" evidence="9">
    <location>
        <begin position="334"/>
        <end position="355"/>
    </location>
</feature>
<keyword evidence="3 11" id="KW-0808">Transferase</keyword>
<keyword evidence="2" id="KW-1003">Cell membrane</keyword>
<keyword evidence="12" id="KW-1185">Reference proteome</keyword>
<evidence type="ECO:0000256" key="1">
    <source>
        <dbReference type="ARBA" id="ARBA00004651"/>
    </source>
</evidence>
<keyword evidence="5 9" id="KW-1133">Transmembrane helix</keyword>
<dbReference type="PANTHER" id="PTHR23028">
    <property type="entry name" value="ACETYLTRANSFERASE"/>
    <property type="match status" value="1"/>
</dbReference>
<evidence type="ECO:0000256" key="7">
    <source>
        <dbReference type="ARBA" id="ARBA00023315"/>
    </source>
</evidence>
<organism evidence="11 12">
    <name type="scientific">Lacticaseibacillus suilingensis</name>
    <dbReference type="NCBI Taxonomy" id="2799577"/>
    <lineage>
        <taxon>Bacteria</taxon>
        <taxon>Bacillati</taxon>
        <taxon>Bacillota</taxon>
        <taxon>Bacilli</taxon>
        <taxon>Lactobacillales</taxon>
        <taxon>Lactobacillaceae</taxon>
        <taxon>Lacticaseibacillus</taxon>
    </lineage>
</organism>
<dbReference type="PANTHER" id="PTHR23028:SF53">
    <property type="entry name" value="ACYL_TRANSF_3 DOMAIN-CONTAINING PROTEIN"/>
    <property type="match status" value="1"/>
</dbReference>
<feature type="compositionally biased region" description="Low complexity" evidence="8">
    <location>
        <begin position="445"/>
        <end position="463"/>
    </location>
</feature>
<feature type="transmembrane region" description="Helical" evidence="9">
    <location>
        <begin position="304"/>
        <end position="322"/>
    </location>
</feature>
<dbReference type="Pfam" id="PF01757">
    <property type="entry name" value="Acyl_transf_3"/>
    <property type="match status" value="1"/>
</dbReference>
<evidence type="ECO:0000256" key="2">
    <source>
        <dbReference type="ARBA" id="ARBA00022475"/>
    </source>
</evidence>
<dbReference type="Proteomes" id="UP001597199">
    <property type="component" value="Unassembled WGS sequence"/>
</dbReference>
<comment type="subcellular location">
    <subcellularLocation>
        <location evidence="1">Cell membrane</location>
        <topology evidence="1">Multi-pass membrane protein</topology>
    </subcellularLocation>
</comment>